<reference evidence="1 2" key="1">
    <citation type="submission" date="2024-08" db="EMBL/GenBank/DDBJ databases">
        <title>Whole-genome sequencing of halo(alkali)philic microorganisms from hypersaline lakes.</title>
        <authorList>
            <person name="Sorokin D.Y."/>
            <person name="Merkel A.Y."/>
            <person name="Messina E."/>
            <person name="Yakimov M."/>
        </authorList>
    </citation>
    <scope>NUCLEOTIDE SEQUENCE [LARGE SCALE GENOMIC DNA]</scope>
    <source>
        <strain evidence="1 2">Cl-TMA</strain>
    </source>
</reference>
<name>A0ABV4TV70_9GAMM</name>
<comment type="caution">
    <text evidence="1">The sequence shown here is derived from an EMBL/GenBank/DDBJ whole genome shotgun (WGS) entry which is preliminary data.</text>
</comment>
<proteinExistence type="predicted"/>
<dbReference type="InterPro" id="IPR010719">
    <property type="entry name" value="MnmM_MeTrfase"/>
</dbReference>
<keyword evidence="2" id="KW-1185">Reference proteome</keyword>
<dbReference type="InterPro" id="IPR029063">
    <property type="entry name" value="SAM-dependent_MTases_sf"/>
</dbReference>
<dbReference type="EC" id="2.1.1.-" evidence="1"/>
<gene>
    <name evidence="1" type="ORF">ACERLL_09285</name>
</gene>
<dbReference type="SUPFAM" id="SSF53335">
    <property type="entry name" value="S-adenosyl-L-methionine-dependent methyltransferases"/>
    <property type="match status" value="1"/>
</dbReference>
<evidence type="ECO:0000313" key="2">
    <source>
        <dbReference type="Proteomes" id="UP001575181"/>
    </source>
</evidence>
<dbReference type="Pfam" id="PF06962">
    <property type="entry name" value="rRNA_methylase"/>
    <property type="match status" value="1"/>
</dbReference>
<dbReference type="Gene3D" id="3.40.50.150">
    <property type="entry name" value="Vaccinia Virus protein VP39"/>
    <property type="match status" value="1"/>
</dbReference>
<protein>
    <submittedName>
        <fullName evidence="1">Class I SAM-dependent methyltransferase</fullName>
        <ecNumber evidence="1">2.1.1.-</ecNumber>
    </submittedName>
</protein>
<accession>A0ABV4TV70</accession>
<dbReference type="Proteomes" id="UP001575181">
    <property type="component" value="Unassembled WGS sequence"/>
</dbReference>
<dbReference type="PANTHER" id="PTHR35276">
    <property type="entry name" value="S-ADENOSYL-L-METHIONINE-DEPENDENT METHYLTRANSFERASES SUPERFAMILY PROTEIN"/>
    <property type="match status" value="1"/>
</dbReference>
<dbReference type="RefSeq" id="WP_373655802.1">
    <property type="nucleotide sequence ID" value="NZ_JBGUAW010000006.1"/>
</dbReference>
<keyword evidence="1" id="KW-0808">Transferase</keyword>
<evidence type="ECO:0000313" key="1">
    <source>
        <dbReference type="EMBL" id="MFA9461014.1"/>
    </source>
</evidence>
<dbReference type="GO" id="GO:0008168">
    <property type="term" value="F:methyltransferase activity"/>
    <property type="evidence" value="ECO:0007669"/>
    <property type="project" value="UniProtKB-KW"/>
</dbReference>
<dbReference type="EMBL" id="JBGUAW010000006">
    <property type="protein sequence ID" value="MFA9461014.1"/>
    <property type="molecule type" value="Genomic_DNA"/>
</dbReference>
<sequence>MAARGAVARAHRAVAECLYAGAWAVDATVGNGHDTLFLAQMVGEGGRVDGVDTQTPALSAARARLAEAGVLDRVRLHQGGHERLPYLLPGQAAGRVQAVMFNLGFLPGGEKTLITRPETTLAALDASIALLAPEGRLSVVAYPGHPGGAEECAAVMEWAEGGSGKELHILARDAPEESDRGVPRMVALERIPF</sequence>
<keyword evidence="1" id="KW-0489">Methyltransferase</keyword>
<dbReference type="GO" id="GO:0032259">
    <property type="term" value="P:methylation"/>
    <property type="evidence" value="ECO:0007669"/>
    <property type="project" value="UniProtKB-KW"/>
</dbReference>
<organism evidence="1 2">
    <name type="scientific">Thiohalorhabdus methylotrophus</name>
    <dbReference type="NCBI Taxonomy" id="3242694"/>
    <lineage>
        <taxon>Bacteria</taxon>
        <taxon>Pseudomonadati</taxon>
        <taxon>Pseudomonadota</taxon>
        <taxon>Gammaproteobacteria</taxon>
        <taxon>Thiohalorhabdales</taxon>
        <taxon>Thiohalorhabdaceae</taxon>
        <taxon>Thiohalorhabdus</taxon>
    </lineage>
</organism>
<dbReference type="PANTHER" id="PTHR35276:SF1">
    <property type="entry name" value="TRNA (MNM(5)S(2)U34)-METHYLTRANSFERASE, CHLOROPLASTIC"/>
    <property type="match status" value="1"/>
</dbReference>